<evidence type="ECO:0000313" key="1">
    <source>
        <dbReference type="EMBL" id="JAD71358.1"/>
    </source>
</evidence>
<dbReference type="EMBL" id="GBRH01226537">
    <property type="protein sequence ID" value="JAD71358.1"/>
    <property type="molecule type" value="Transcribed_RNA"/>
</dbReference>
<sequence>MFSEQIDWSEKNSIHKFQLSLLLGLLLACSSSTVNFRKQFGA</sequence>
<organism evidence="1">
    <name type="scientific">Arundo donax</name>
    <name type="common">Giant reed</name>
    <name type="synonym">Donax arundinaceus</name>
    <dbReference type="NCBI Taxonomy" id="35708"/>
    <lineage>
        <taxon>Eukaryota</taxon>
        <taxon>Viridiplantae</taxon>
        <taxon>Streptophyta</taxon>
        <taxon>Embryophyta</taxon>
        <taxon>Tracheophyta</taxon>
        <taxon>Spermatophyta</taxon>
        <taxon>Magnoliopsida</taxon>
        <taxon>Liliopsida</taxon>
        <taxon>Poales</taxon>
        <taxon>Poaceae</taxon>
        <taxon>PACMAD clade</taxon>
        <taxon>Arundinoideae</taxon>
        <taxon>Arundineae</taxon>
        <taxon>Arundo</taxon>
    </lineage>
</organism>
<reference evidence="1" key="2">
    <citation type="journal article" date="2015" name="Data Brief">
        <title>Shoot transcriptome of the giant reed, Arundo donax.</title>
        <authorList>
            <person name="Barrero R.A."/>
            <person name="Guerrero F.D."/>
            <person name="Moolhuijzen P."/>
            <person name="Goolsby J.A."/>
            <person name="Tidwell J."/>
            <person name="Bellgard S.E."/>
            <person name="Bellgard M.I."/>
        </authorList>
    </citation>
    <scope>NUCLEOTIDE SEQUENCE</scope>
    <source>
        <tissue evidence="1">Shoot tissue taken approximately 20 cm above the soil surface</tissue>
    </source>
</reference>
<accession>A0A0A9CA69</accession>
<proteinExistence type="predicted"/>
<dbReference type="AlphaFoldDB" id="A0A0A9CA69"/>
<name>A0A0A9CA69_ARUDO</name>
<reference evidence="1" key="1">
    <citation type="submission" date="2014-09" db="EMBL/GenBank/DDBJ databases">
        <authorList>
            <person name="Magalhaes I.L.F."/>
            <person name="Oliveira U."/>
            <person name="Santos F.R."/>
            <person name="Vidigal T.H.D.A."/>
            <person name="Brescovit A.D."/>
            <person name="Santos A.J."/>
        </authorList>
    </citation>
    <scope>NUCLEOTIDE SEQUENCE</scope>
    <source>
        <tissue evidence="1">Shoot tissue taken approximately 20 cm above the soil surface</tissue>
    </source>
</reference>
<protein>
    <submittedName>
        <fullName evidence="1">Uncharacterized protein</fullName>
    </submittedName>
</protein>